<dbReference type="EMBL" id="GBRD01006436">
    <property type="protein sequence ID" value="JAG59385.1"/>
    <property type="molecule type" value="Transcribed_RNA"/>
</dbReference>
<dbReference type="AlphaFoldDB" id="A0A0A9YYW4"/>
<accession>A0A0A9YYW4</accession>
<evidence type="ECO:0000313" key="3">
    <source>
        <dbReference type="EMBL" id="JAG59385.1"/>
    </source>
</evidence>
<reference evidence="2" key="1">
    <citation type="journal article" date="2014" name="PLoS ONE">
        <title>Transcriptome-Based Identification of ABC Transporters in the Western Tarnished Plant Bug Lygus hesperus.</title>
        <authorList>
            <person name="Hull J.J."/>
            <person name="Chaney K."/>
            <person name="Geib S.M."/>
            <person name="Fabrick J.A."/>
            <person name="Brent C.S."/>
            <person name="Walsh D."/>
            <person name="Lavine L.C."/>
        </authorList>
    </citation>
    <scope>NUCLEOTIDE SEQUENCE</scope>
</reference>
<evidence type="ECO:0000313" key="2">
    <source>
        <dbReference type="EMBL" id="JAG38182.1"/>
    </source>
</evidence>
<feature type="compositionally biased region" description="Basic and acidic residues" evidence="1">
    <location>
        <begin position="310"/>
        <end position="326"/>
    </location>
</feature>
<evidence type="ECO:0000256" key="1">
    <source>
        <dbReference type="SAM" id="MobiDB-lite"/>
    </source>
</evidence>
<gene>
    <name evidence="2" type="ORF">CM83_8455</name>
</gene>
<feature type="non-terminal residue" evidence="2">
    <location>
        <position position="326"/>
    </location>
</feature>
<feature type="compositionally biased region" description="Acidic residues" evidence="1">
    <location>
        <begin position="31"/>
        <end position="51"/>
    </location>
</feature>
<name>A0A0A9YYW4_LYGHE</name>
<reference evidence="3" key="3">
    <citation type="submission" date="2014-09" db="EMBL/GenBank/DDBJ databases">
        <authorList>
            <person name="Magalhaes I.L.F."/>
            <person name="Oliveira U."/>
            <person name="Santos F.R."/>
            <person name="Vidigal T.H.D.A."/>
            <person name="Brescovit A.D."/>
            <person name="Santos A.J."/>
        </authorList>
    </citation>
    <scope>NUCLEOTIDE SEQUENCE</scope>
</reference>
<feature type="compositionally biased region" description="Polar residues" evidence="1">
    <location>
        <begin position="295"/>
        <end position="307"/>
    </location>
</feature>
<dbReference type="EMBL" id="GBHO01005422">
    <property type="protein sequence ID" value="JAG38182.1"/>
    <property type="molecule type" value="Transcribed_RNA"/>
</dbReference>
<sequence length="326" mass="37486">MYIASLMNIHNERDALKDAEEIEEKPKETVSEEEEGENEGEDEEEQNEDDLPLGGPLGQQKSFRSFSTGKLSRSNMDTKVSSELVMKQMKTGSKSSVKLSQNRLPSKSDESDKMLKIRSIETELSMEMEYEFQREYPLWCEEDSDDDEPEVSIEFPKYVPFIDTLRTSQAEKDSLWTLHDIYYDERKKYYEEISEHLFTQTVVVDDLNAATKKILPLLIEKYNSSLKPVNVKKEKDALYDVLVKPRVDEMMEILADRGGVERFDTMGAERDTTDVSSSETSKETLSVPFFSMSTSSLNVTPSTSLTEYGTEEKPLEEPEHIWAPRQ</sequence>
<feature type="compositionally biased region" description="Polar residues" evidence="1">
    <location>
        <begin position="59"/>
        <end position="81"/>
    </location>
</feature>
<feature type="region of interest" description="Disordered" evidence="1">
    <location>
        <begin position="295"/>
        <end position="326"/>
    </location>
</feature>
<proteinExistence type="predicted"/>
<feature type="compositionally biased region" description="Polar residues" evidence="1">
    <location>
        <begin position="90"/>
        <end position="105"/>
    </location>
</feature>
<feature type="compositionally biased region" description="Basic and acidic residues" evidence="1">
    <location>
        <begin position="10"/>
        <end position="30"/>
    </location>
</feature>
<protein>
    <submittedName>
        <fullName evidence="2">Uncharacterized protein</fullName>
    </submittedName>
</protein>
<feature type="region of interest" description="Disordered" evidence="1">
    <location>
        <begin position="1"/>
        <end position="112"/>
    </location>
</feature>
<reference evidence="2" key="2">
    <citation type="submission" date="2014-07" db="EMBL/GenBank/DDBJ databases">
        <authorList>
            <person name="Hull J."/>
        </authorList>
    </citation>
    <scope>NUCLEOTIDE SEQUENCE</scope>
</reference>
<organism evidence="2">
    <name type="scientific">Lygus hesperus</name>
    <name type="common">Western plant bug</name>
    <dbReference type="NCBI Taxonomy" id="30085"/>
    <lineage>
        <taxon>Eukaryota</taxon>
        <taxon>Metazoa</taxon>
        <taxon>Ecdysozoa</taxon>
        <taxon>Arthropoda</taxon>
        <taxon>Hexapoda</taxon>
        <taxon>Insecta</taxon>
        <taxon>Pterygota</taxon>
        <taxon>Neoptera</taxon>
        <taxon>Paraneoptera</taxon>
        <taxon>Hemiptera</taxon>
        <taxon>Heteroptera</taxon>
        <taxon>Panheteroptera</taxon>
        <taxon>Cimicomorpha</taxon>
        <taxon>Miridae</taxon>
        <taxon>Mirini</taxon>
        <taxon>Lygus</taxon>
    </lineage>
</organism>